<keyword evidence="3" id="KW-1185">Reference proteome</keyword>
<feature type="region of interest" description="Disordered" evidence="1">
    <location>
        <begin position="55"/>
        <end position="75"/>
    </location>
</feature>
<gene>
    <name evidence="2" type="ORF">SAMN05421806_101552</name>
</gene>
<organism evidence="2 3">
    <name type="scientific">Streptomyces indicus</name>
    <dbReference type="NCBI Taxonomy" id="417292"/>
    <lineage>
        <taxon>Bacteria</taxon>
        <taxon>Bacillati</taxon>
        <taxon>Actinomycetota</taxon>
        <taxon>Actinomycetes</taxon>
        <taxon>Kitasatosporales</taxon>
        <taxon>Streptomycetaceae</taxon>
        <taxon>Streptomyces</taxon>
    </lineage>
</organism>
<dbReference type="EMBL" id="FNFF01000001">
    <property type="protein sequence ID" value="SDJ47053.1"/>
    <property type="molecule type" value="Genomic_DNA"/>
</dbReference>
<accession>A0A1G8TZY3</accession>
<dbReference type="RefSeq" id="WP_093607002.1">
    <property type="nucleotide sequence ID" value="NZ_FNFF01000001.1"/>
</dbReference>
<proteinExistence type="predicted"/>
<evidence type="ECO:0000256" key="1">
    <source>
        <dbReference type="SAM" id="MobiDB-lite"/>
    </source>
</evidence>
<evidence type="ECO:0000313" key="2">
    <source>
        <dbReference type="EMBL" id="SDJ47053.1"/>
    </source>
</evidence>
<protein>
    <submittedName>
        <fullName evidence="2">Uncharacterized protein</fullName>
    </submittedName>
</protein>
<sequence length="75" mass="8239">MIARTSDNRRRRIVHDLPRPVTAKALRLVVEATNGAASARIFALRVYREGVRARGEGARAHGEGLRRAHGEGVRG</sequence>
<dbReference type="AlphaFoldDB" id="A0A1G8TZY3"/>
<dbReference type="STRING" id="417292.SAMN05421806_101552"/>
<reference evidence="2 3" key="1">
    <citation type="submission" date="2016-10" db="EMBL/GenBank/DDBJ databases">
        <authorList>
            <person name="de Groot N.N."/>
        </authorList>
    </citation>
    <scope>NUCLEOTIDE SEQUENCE [LARGE SCALE GENOMIC DNA]</scope>
    <source>
        <strain evidence="2 3">CGMCC 4.5727</strain>
    </source>
</reference>
<dbReference type="Proteomes" id="UP000199155">
    <property type="component" value="Unassembled WGS sequence"/>
</dbReference>
<evidence type="ECO:0000313" key="3">
    <source>
        <dbReference type="Proteomes" id="UP000199155"/>
    </source>
</evidence>
<name>A0A1G8TZY3_9ACTN</name>